<name>F2LTS9_HIPMA</name>
<dbReference type="InterPro" id="IPR009875">
    <property type="entry name" value="PilZ_domain"/>
</dbReference>
<organism evidence="2 3">
    <name type="scientific">Hippea maritima (strain ATCC 700847 / DSM 10411 / MH2)</name>
    <dbReference type="NCBI Taxonomy" id="760142"/>
    <lineage>
        <taxon>Bacteria</taxon>
        <taxon>Pseudomonadati</taxon>
        <taxon>Campylobacterota</taxon>
        <taxon>Desulfurellia</taxon>
        <taxon>Desulfurellales</taxon>
        <taxon>Hippeaceae</taxon>
        <taxon>Hippea</taxon>
    </lineage>
</organism>
<gene>
    <name evidence="2" type="ordered locus">Hipma_1499</name>
</gene>
<dbReference type="Pfam" id="PF07238">
    <property type="entry name" value="PilZ"/>
    <property type="match status" value="1"/>
</dbReference>
<proteinExistence type="predicted"/>
<dbReference type="GO" id="GO:0035438">
    <property type="term" value="F:cyclic-di-GMP binding"/>
    <property type="evidence" value="ECO:0007669"/>
    <property type="project" value="InterPro"/>
</dbReference>
<dbReference type="EMBL" id="CP002606">
    <property type="protein sequence ID" value="AEA34455.1"/>
    <property type="molecule type" value="Genomic_DNA"/>
</dbReference>
<sequence>MDNKRRDRRIKNRAIVYYKIIGENELDRVKEEIDGHIEPEDSFSFFASLNNLDSSFGDLNKAFVLMMKEMDAKLNYIIDLLRDGLSSEFDGFIKSYTCDLSSYGLSFMCDNDIRDGDFVFIKLFLPIASHYAIKVIGRVVRIEREDKGCCVGIDFEKITAADREIIIHYMIYVERKLAKSRLNEQ</sequence>
<dbReference type="KEGG" id="hmr:Hipma_1499"/>
<evidence type="ECO:0000259" key="1">
    <source>
        <dbReference type="Pfam" id="PF07238"/>
    </source>
</evidence>
<keyword evidence="3" id="KW-1185">Reference proteome</keyword>
<reference evidence="3" key="2">
    <citation type="submission" date="2011-03" db="EMBL/GenBank/DDBJ databases">
        <title>The complete genome of Hippea maritima DSM 10411.</title>
        <authorList>
            <consortium name="US DOE Joint Genome Institute (JGI-PGF)"/>
            <person name="Lucas S."/>
            <person name="Copeland A."/>
            <person name="Lapidus A."/>
            <person name="Bruce D."/>
            <person name="Goodwin L."/>
            <person name="Pitluck S."/>
            <person name="Peters L."/>
            <person name="Kyrpides N."/>
            <person name="Mavromatis K."/>
            <person name="Pagani I."/>
            <person name="Ivanova N."/>
            <person name="Mikhailova N."/>
            <person name="Lu M."/>
            <person name="Detter J.C."/>
            <person name="Tapia R."/>
            <person name="Han C."/>
            <person name="Land M."/>
            <person name="Hauser L."/>
            <person name="Markowitz V."/>
            <person name="Cheng J.-F."/>
            <person name="Hugenholtz P."/>
            <person name="Woyke T."/>
            <person name="Wu D."/>
            <person name="Spring S."/>
            <person name="Schroeder M."/>
            <person name="Brambilla E."/>
            <person name="Klenk H.-P."/>
            <person name="Eisen J.A."/>
        </authorList>
    </citation>
    <scope>NUCLEOTIDE SEQUENCE [LARGE SCALE GENOMIC DNA]</scope>
    <source>
        <strain evidence="3">ATCC 700847 / DSM 10411 / MH2</strain>
    </source>
</reference>
<dbReference type="OrthoDB" id="5512515at2"/>
<protein>
    <submittedName>
        <fullName evidence="2">Type IV pilus assembly PilZ</fullName>
    </submittedName>
</protein>
<dbReference type="STRING" id="760142.Hipma_1499"/>
<dbReference type="eggNOG" id="ENOG5032NQN">
    <property type="taxonomic scope" value="Bacteria"/>
</dbReference>
<dbReference type="HOGENOM" id="CLU_1465955_0_0_7"/>
<dbReference type="Proteomes" id="UP000008139">
    <property type="component" value="Chromosome"/>
</dbReference>
<dbReference type="RefSeq" id="WP_013682484.1">
    <property type="nucleotide sequence ID" value="NC_015318.1"/>
</dbReference>
<dbReference type="InParanoid" id="F2LTS9"/>
<evidence type="ECO:0000313" key="2">
    <source>
        <dbReference type="EMBL" id="AEA34455.1"/>
    </source>
</evidence>
<reference evidence="2 3" key="1">
    <citation type="journal article" date="2011" name="Stand. Genomic Sci.">
        <title>Complete genome sequence of the thermophilic sulfur-reducer Hippea maritima type strain (MH(2)).</title>
        <authorList>
            <person name="Huntemann M."/>
            <person name="Lu M."/>
            <person name="Nolan M."/>
            <person name="Lapidus A."/>
            <person name="Lucas S."/>
            <person name="Hammon N."/>
            <person name="Deshpande S."/>
            <person name="Cheng J.F."/>
            <person name="Tapia R."/>
            <person name="Han C."/>
            <person name="Goodwin L."/>
            <person name="Pitluck S."/>
            <person name="Liolios K."/>
            <person name="Pagani I."/>
            <person name="Ivanova N."/>
            <person name="Ovchinikova G."/>
            <person name="Pati A."/>
            <person name="Chen A."/>
            <person name="Palaniappan K."/>
            <person name="Land M."/>
            <person name="Hauser L."/>
            <person name="Jeffries C.D."/>
            <person name="Detter J.C."/>
            <person name="Brambilla E.M."/>
            <person name="Rohde M."/>
            <person name="Spring S."/>
            <person name="Goker M."/>
            <person name="Woyke T."/>
            <person name="Bristow J."/>
            <person name="Eisen J.A."/>
            <person name="Markowitz V."/>
            <person name="Hugenholtz P."/>
            <person name="Kyrpides N.C."/>
            <person name="Klenk H.P."/>
            <person name="Mavromatis K."/>
        </authorList>
    </citation>
    <scope>NUCLEOTIDE SEQUENCE [LARGE SCALE GENOMIC DNA]</scope>
    <source>
        <strain evidence="3">ATCC 700847 / DSM 10411 / MH2</strain>
    </source>
</reference>
<evidence type="ECO:0000313" key="3">
    <source>
        <dbReference type="Proteomes" id="UP000008139"/>
    </source>
</evidence>
<dbReference type="AlphaFoldDB" id="F2LTS9"/>
<feature type="domain" description="PilZ" evidence="1">
    <location>
        <begin position="91"/>
        <end position="170"/>
    </location>
</feature>
<dbReference type="Gene3D" id="2.40.10.220">
    <property type="entry name" value="predicted glycosyltransferase like domains"/>
    <property type="match status" value="1"/>
</dbReference>
<accession>F2LTS9</accession>
<dbReference type="SUPFAM" id="SSF141371">
    <property type="entry name" value="PilZ domain-like"/>
    <property type="match status" value="1"/>
</dbReference>